<gene>
    <name evidence="3" type="ORF">D9756_004460</name>
</gene>
<dbReference type="Proteomes" id="UP000559027">
    <property type="component" value="Unassembled WGS sequence"/>
</dbReference>
<feature type="domain" description="Nephrocystin 3-like N-terminal" evidence="2">
    <location>
        <begin position="95"/>
        <end position="236"/>
    </location>
</feature>
<protein>
    <recommendedName>
        <fullName evidence="2">Nephrocystin 3-like N-terminal domain-containing protein</fullName>
    </recommendedName>
</protein>
<reference evidence="3 4" key="1">
    <citation type="journal article" date="2020" name="ISME J.">
        <title>Uncovering the hidden diversity of litter-decomposition mechanisms in mushroom-forming fungi.</title>
        <authorList>
            <person name="Floudas D."/>
            <person name="Bentzer J."/>
            <person name="Ahren D."/>
            <person name="Johansson T."/>
            <person name="Persson P."/>
            <person name="Tunlid A."/>
        </authorList>
    </citation>
    <scope>NUCLEOTIDE SEQUENCE [LARGE SCALE GENOMIC DNA]</scope>
    <source>
        <strain evidence="3 4">CBS 146.42</strain>
    </source>
</reference>
<evidence type="ECO:0000259" key="2">
    <source>
        <dbReference type="Pfam" id="PF24883"/>
    </source>
</evidence>
<accession>A0A8H5LL22</accession>
<evidence type="ECO:0000256" key="1">
    <source>
        <dbReference type="ARBA" id="ARBA00022737"/>
    </source>
</evidence>
<dbReference type="OrthoDB" id="5106486at2759"/>
<evidence type="ECO:0000313" key="3">
    <source>
        <dbReference type="EMBL" id="KAF5361059.1"/>
    </source>
</evidence>
<comment type="caution">
    <text evidence="3">The sequence shown here is derived from an EMBL/GenBank/DDBJ whole genome shotgun (WGS) entry which is preliminary data.</text>
</comment>
<evidence type="ECO:0000313" key="4">
    <source>
        <dbReference type="Proteomes" id="UP000559027"/>
    </source>
</evidence>
<keyword evidence="1" id="KW-0677">Repeat</keyword>
<dbReference type="AlphaFoldDB" id="A0A8H5LL22"/>
<keyword evidence="4" id="KW-1185">Reference proteome</keyword>
<organism evidence="3 4">
    <name type="scientific">Leucocoprinus leucothites</name>
    <dbReference type="NCBI Taxonomy" id="201217"/>
    <lineage>
        <taxon>Eukaryota</taxon>
        <taxon>Fungi</taxon>
        <taxon>Dikarya</taxon>
        <taxon>Basidiomycota</taxon>
        <taxon>Agaricomycotina</taxon>
        <taxon>Agaricomycetes</taxon>
        <taxon>Agaricomycetidae</taxon>
        <taxon>Agaricales</taxon>
        <taxon>Agaricineae</taxon>
        <taxon>Agaricaceae</taxon>
        <taxon>Leucocoprinus</taxon>
    </lineage>
</organism>
<dbReference type="EMBL" id="JAACJO010000003">
    <property type="protein sequence ID" value="KAF5361059.1"/>
    <property type="molecule type" value="Genomic_DNA"/>
</dbReference>
<name>A0A8H5LL22_9AGAR</name>
<dbReference type="InterPro" id="IPR056884">
    <property type="entry name" value="NPHP3-like_N"/>
</dbReference>
<proteinExistence type="predicted"/>
<sequence>MAFFPQANNFVITNSVFNEYPQRGRGMPLFFLPELLWSNRKVSQGIELLYNASLLEAAHDSADNEFVAESLPKTRHGSIIERLSTWAQHSSPSFSSLWIVGPESNLAYICADRLGDYLVASFFFSRELGVENPRQIFTTISYQLATYFPAYEALIDTKLHRSPGLISKSLKIQFRELIARPFQQLRACGEITVGSRQIIIVNGLDECKGDRHRQELFRILTTETEPLPFKWVVFTRPDITVDGRRLEPKSTALPNLDARRLMDNKFWDSYARRGDTRICMVRLGGDGIWTILFGSVHKLAHWTVLFFLTLDGLWRLVTMMECHLRHKIEFIVLCLHITSDHWQNHVNV</sequence>
<dbReference type="Pfam" id="PF24883">
    <property type="entry name" value="NPHP3_N"/>
    <property type="match status" value="1"/>
</dbReference>